<accession>A0A0K1PH21</accession>
<keyword evidence="2" id="KW-1133">Transmembrane helix</keyword>
<keyword evidence="2" id="KW-0472">Membrane</keyword>
<keyword evidence="4" id="KW-1185">Reference proteome</keyword>
<evidence type="ECO:0000256" key="2">
    <source>
        <dbReference type="SAM" id="Phobius"/>
    </source>
</evidence>
<dbReference type="RefSeq" id="WP_240475371.1">
    <property type="nucleotide sequence ID" value="NZ_CP012332.1"/>
</dbReference>
<gene>
    <name evidence="3" type="ORF">AKJ08_3189</name>
</gene>
<dbReference type="EMBL" id="CP012332">
    <property type="protein sequence ID" value="AKU92802.1"/>
    <property type="molecule type" value="Genomic_DNA"/>
</dbReference>
<keyword evidence="2" id="KW-0812">Transmembrane</keyword>
<organism evidence="3 4">
    <name type="scientific">Vulgatibacter incomptus</name>
    <dbReference type="NCBI Taxonomy" id="1391653"/>
    <lineage>
        <taxon>Bacteria</taxon>
        <taxon>Pseudomonadati</taxon>
        <taxon>Myxococcota</taxon>
        <taxon>Myxococcia</taxon>
        <taxon>Myxococcales</taxon>
        <taxon>Cystobacterineae</taxon>
        <taxon>Vulgatibacteraceae</taxon>
        <taxon>Vulgatibacter</taxon>
    </lineage>
</organism>
<dbReference type="STRING" id="1391653.AKJ08_3189"/>
<name>A0A0K1PH21_9BACT</name>
<proteinExistence type="predicted"/>
<reference evidence="3 4" key="1">
    <citation type="submission" date="2015-08" db="EMBL/GenBank/DDBJ databases">
        <authorList>
            <person name="Babu N.S."/>
            <person name="Beckwith C.J."/>
            <person name="Beseler K.G."/>
            <person name="Brison A."/>
            <person name="Carone J.V."/>
            <person name="Caskin T.P."/>
            <person name="Diamond M."/>
            <person name="Durham M.E."/>
            <person name="Foxe J.M."/>
            <person name="Go M."/>
            <person name="Henderson B.A."/>
            <person name="Jones I.B."/>
            <person name="McGettigan J.A."/>
            <person name="Micheletti S.J."/>
            <person name="Nasrallah M.E."/>
            <person name="Ortiz D."/>
            <person name="Piller C.R."/>
            <person name="Privatt S.R."/>
            <person name="Schneider S.L."/>
            <person name="Sharp S."/>
            <person name="Smith T.C."/>
            <person name="Stanton J.D."/>
            <person name="Ullery H.E."/>
            <person name="Wilson R.J."/>
            <person name="Serrano M.G."/>
            <person name="Buck G."/>
            <person name="Lee V."/>
            <person name="Wang Y."/>
            <person name="Carvalho R."/>
            <person name="Voegtly L."/>
            <person name="Shi R."/>
            <person name="Duckworth R."/>
            <person name="Johnson A."/>
            <person name="Loviza R."/>
            <person name="Walstead R."/>
            <person name="Shah Z."/>
            <person name="Kiflezghi M."/>
            <person name="Wade K."/>
            <person name="Ball S.L."/>
            <person name="Bradley K.W."/>
            <person name="Asai D.J."/>
            <person name="Bowman C.A."/>
            <person name="Russell D.A."/>
            <person name="Pope W.H."/>
            <person name="Jacobs-Sera D."/>
            <person name="Hendrix R.W."/>
            <person name="Hatfull G.F."/>
        </authorList>
    </citation>
    <scope>NUCLEOTIDE SEQUENCE [LARGE SCALE GENOMIC DNA]</scope>
    <source>
        <strain evidence="3 4">DSM 27710</strain>
    </source>
</reference>
<sequence>MKGLFLASMLTLGGIAVAAAVALLTLTALFNTATTVVTRELESIHAMGEIRTNLLLFSREALLFAETRDAGHREARDRARRNIFDWLLVARQAASDPDEERQIDGIRDSVDAYLARRSDLRAEGRLTPIEILTLSAPAFNQALTAVSAYMYESRAEAMETQRHVDHLSRAVTDVSVVFVIILPLAILGVIASSRRGVFRPFNYLRSALFAYSSGDTKARAPRAAPSSSGRWPSPSTSSPRRSSSSGRTATAPSSRWPTTSGTRWRRSRRRWPSPSGAAAKALSAPSSWTSSSAESPPR</sequence>
<feature type="transmembrane region" description="Helical" evidence="2">
    <location>
        <begin position="170"/>
        <end position="191"/>
    </location>
</feature>
<dbReference type="AlphaFoldDB" id="A0A0K1PH21"/>
<feature type="compositionally biased region" description="Low complexity" evidence="1">
    <location>
        <begin position="221"/>
        <end position="262"/>
    </location>
</feature>
<evidence type="ECO:0000313" key="4">
    <source>
        <dbReference type="Proteomes" id="UP000055590"/>
    </source>
</evidence>
<feature type="compositionally biased region" description="Low complexity" evidence="1">
    <location>
        <begin position="272"/>
        <end position="298"/>
    </location>
</feature>
<dbReference type="Proteomes" id="UP000055590">
    <property type="component" value="Chromosome"/>
</dbReference>
<evidence type="ECO:0000313" key="3">
    <source>
        <dbReference type="EMBL" id="AKU92802.1"/>
    </source>
</evidence>
<feature type="region of interest" description="Disordered" evidence="1">
    <location>
        <begin position="218"/>
        <end position="298"/>
    </location>
</feature>
<protein>
    <submittedName>
        <fullName evidence="3">Uncharacterized protein</fullName>
    </submittedName>
</protein>
<dbReference type="KEGG" id="vin:AKJ08_3189"/>
<evidence type="ECO:0000256" key="1">
    <source>
        <dbReference type="SAM" id="MobiDB-lite"/>
    </source>
</evidence>